<dbReference type="PROSITE" id="PS51257">
    <property type="entry name" value="PROKAR_LIPOPROTEIN"/>
    <property type="match status" value="1"/>
</dbReference>
<dbReference type="AlphaFoldDB" id="A0L3U4"/>
<reference evidence="1 2" key="2">
    <citation type="journal article" date="2012" name="Int. J. Syst. Evol. Microbiol.">
        <title>Magnetococcus marinus gen. nov., sp. nov., a marine, magnetotactic bacterium that represents a novel lineage (Magnetococcaceae fam. nov.; Magnetococcales ord. nov.) at the base of the Alphaproteobacteria.</title>
        <authorList>
            <person name="Bazylinski D.A."/>
            <person name="Williams T.J."/>
            <person name="Lefevre C.T."/>
            <person name="Berg R.J."/>
            <person name="Zhang C.L."/>
            <person name="Bowser S.S."/>
            <person name="Dean A.J."/>
            <person name="Beveridge T.J."/>
        </authorList>
    </citation>
    <scope>NUCLEOTIDE SEQUENCE [LARGE SCALE GENOMIC DNA]</scope>
    <source>
        <strain evidence="2">ATCC BAA-1437 / JCM 17883 / MC-1</strain>
    </source>
</reference>
<proteinExistence type="predicted"/>
<name>A0L3U4_MAGMM</name>
<dbReference type="HOGENOM" id="CLU_049240_0_0_5"/>
<dbReference type="KEGG" id="mgm:Mmc1_0108"/>
<dbReference type="PANTHER" id="PTHR31362:SF0">
    <property type="entry name" value="EXOSTOSIN DOMAIN-CONTAINING PROTEIN-RELATED"/>
    <property type="match status" value="1"/>
</dbReference>
<dbReference type="Proteomes" id="UP000002586">
    <property type="component" value="Chromosome"/>
</dbReference>
<dbReference type="Pfam" id="PF03385">
    <property type="entry name" value="STELLO"/>
    <property type="match status" value="1"/>
</dbReference>
<reference evidence="2" key="1">
    <citation type="journal article" date="2009" name="Appl. Environ. Microbiol.">
        <title>Complete genome sequence of the chemolithoautotrophic marine magnetotactic coccus strain MC-1.</title>
        <authorList>
            <person name="Schubbe S."/>
            <person name="Williams T.J."/>
            <person name="Xie G."/>
            <person name="Kiss H.E."/>
            <person name="Brettin T.S."/>
            <person name="Martinez D."/>
            <person name="Ross C.A."/>
            <person name="Schuler D."/>
            <person name="Cox B.L."/>
            <person name="Nealson K.H."/>
            <person name="Bazylinski D.A."/>
        </authorList>
    </citation>
    <scope>NUCLEOTIDE SEQUENCE [LARGE SCALE GENOMIC DNA]</scope>
    <source>
        <strain evidence="2">ATCC BAA-1437 / JCM 17883 / MC-1</strain>
    </source>
</reference>
<evidence type="ECO:0008006" key="3">
    <source>
        <dbReference type="Google" id="ProtNLM"/>
    </source>
</evidence>
<dbReference type="RefSeq" id="WP_011711810.1">
    <property type="nucleotide sequence ID" value="NC_008576.1"/>
</dbReference>
<keyword evidence="2" id="KW-1185">Reference proteome</keyword>
<evidence type="ECO:0000313" key="2">
    <source>
        <dbReference type="Proteomes" id="UP000002586"/>
    </source>
</evidence>
<accession>A0L3U4</accession>
<gene>
    <name evidence="1" type="ordered locus">Mmc1_0108</name>
</gene>
<dbReference type="PANTHER" id="PTHR31362">
    <property type="entry name" value="GLYCOSYLTRANSFERASE STELLO1-RELATED"/>
    <property type="match status" value="1"/>
</dbReference>
<dbReference type="InterPro" id="IPR005049">
    <property type="entry name" value="STL-like"/>
</dbReference>
<dbReference type="STRING" id="156889.Mmc1_0108"/>
<protein>
    <recommendedName>
        <fullName evidence="3">DUF288 domain-containing protein</fullName>
    </recommendedName>
</protein>
<dbReference type="EMBL" id="CP000471">
    <property type="protein sequence ID" value="ABK42637.1"/>
    <property type="molecule type" value="Genomic_DNA"/>
</dbReference>
<dbReference type="OrthoDB" id="446056at2"/>
<organism evidence="1 2">
    <name type="scientific">Magnetococcus marinus (strain ATCC BAA-1437 / JCM 17883 / MC-1)</name>
    <dbReference type="NCBI Taxonomy" id="156889"/>
    <lineage>
        <taxon>Bacteria</taxon>
        <taxon>Pseudomonadati</taxon>
        <taxon>Pseudomonadota</taxon>
        <taxon>Magnetococcia</taxon>
        <taxon>Magnetococcales</taxon>
        <taxon>Magnetococcaceae</taxon>
        <taxon>Magnetococcus</taxon>
    </lineage>
</organism>
<evidence type="ECO:0000313" key="1">
    <source>
        <dbReference type="EMBL" id="ABK42637.1"/>
    </source>
</evidence>
<dbReference type="eggNOG" id="ENOG502ZCM9">
    <property type="taxonomic scope" value="Bacteria"/>
</dbReference>
<sequence>MKTTLIVTSIHAPNPVMHALAQGCQAAGYDFILAGDSKSPDSFALDGCHFLSLEQQRQSGFRLGLSSPIKHYARKNIAYLQAIAQGTQCILETDDDNWPRAAFFAPRSRMVETVTVQQPGWLNVYGLFLQPDDHALPLWPRGLPLDAVRQSLPPLTAMQSVDCPIQQGLADENPDVDAIYRLTLPLPRNFIADRQIALGEGVWSPFNSQNTLWWRDAFPLLYLPATCSFRMTDIWRSFVAQRLAWSCGWRVLFFSPTVWQERNEHDLNRDFQDEVPGYLHNAAIAAGLAQLNLPTGTAHLLDNLHTCYAWLVEQGHMQPLELSLLQDWIFDLTQCGWKAP</sequence>